<protein>
    <submittedName>
        <fullName evidence="2">Uncharacterized protein</fullName>
    </submittedName>
</protein>
<organism evidence="2 3">
    <name type="scientific">Euplotes crassus</name>
    <dbReference type="NCBI Taxonomy" id="5936"/>
    <lineage>
        <taxon>Eukaryota</taxon>
        <taxon>Sar</taxon>
        <taxon>Alveolata</taxon>
        <taxon>Ciliophora</taxon>
        <taxon>Intramacronucleata</taxon>
        <taxon>Spirotrichea</taxon>
        <taxon>Hypotrichia</taxon>
        <taxon>Euplotida</taxon>
        <taxon>Euplotidae</taxon>
        <taxon>Moneuplotes</taxon>
    </lineage>
</organism>
<comment type="caution">
    <text evidence="2">The sequence shown here is derived from an EMBL/GenBank/DDBJ whole genome shotgun (WGS) entry which is preliminary data.</text>
</comment>
<keyword evidence="3" id="KW-1185">Reference proteome</keyword>
<feature type="region of interest" description="Disordered" evidence="1">
    <location>
        <begin position="72"/>
        <end position="117"/>
    </location>
</feature>
<evidence type="ECO:0000313" key="2">
    <source>
        <dbReference type="EMBL" id="CAI2360395.1"/>
    </source>
</evidence>
<dbReference type="AlphaFoldDB" id="A0AAD1U2V1"/>
<sequence length="458" mass="52663">MNSPCSFNPTFAPKKLTQNPMLSSTKLLKSLYSACERPKAAQGKQKINFRARIVCDRMRFEELKKIKIKRSKRKIRKSSIGVRSTSRSNSRKGCKKLKIAKKSRSKNSKKMKSSKQLNMNTQRMYNYIKNQAISIPKKKMLKIKGKTSRNKDPIGSKTQGLGSHFRIAYTDPSCFGSSAGELTDTDPCINYCDQFENTEKDCFTSQDTETHFPFNHTQEIVNQNSDIGLDEGLGEPELEEENQKKIIPRRKKRTSIIKIKDQHFLDDSKEVRMLKNVLGENHKNDRDEFFKNTVNPKNDLCELFDPNQIINELTYRLHHHSKSDIEQEFKPLYKTHRPTIVVEGEEHKEEDSGYFTNLLCSAPPNPISKSPNPSCLSTTNAITIIPNNIEKRITRLDRTIEDISEINPNLAHTDKGFDPIKSQKSPQCPDLVLKENDDFIKNWKRAKEAIKIKIEGNE</sequence>
<evidence type="ECO:0000256" key="1">
    <source>
        <dbReference type="SAM" id="MobiDB-lite"/>
    </source>
</evidence>
<reference evidence="2" key="1">
    <citation type="submission" date="2023-07" db="EMBL/GenBank/DDBJ databases">
        <authorList>
            <consortium name="AG Swart"/>
            <person name="Singh M."/>
            <person name="Singh A."/>
            <person name="Seah K."/>
            <person name="Emmerich C."/>
        </authorList>
    </citation>
    <scope>NUCLEOTIDE SEQUENCE</scope>
    <source>
        <strain evidence="2">DP1</strain>
    </source>
</reference>
<name>A0AAD1U2V1_EUPCR</name>
<proteinExistence type="predicted"/>
<feature type="compositionally biased region" description="Basic residues" evidence="1">
    <location>
        <begin position="89"/>
        <end position="113"/>
    </location>
</feature>
<dbReference type="EMBL" id="CAMPGE010001601">
    <property type="protein sequence ID" value="CAI2360395.1"/>
    <property type="molecule type" value="Genomic_DNA"/>
</dbReference>
<evidence type="ECO:0000313" key="3">
    <source>
        <dbReference type="Proteomes" id="UP001295684"/>
    </source>
</evidence>
<gene>
    <name evidence="2" type="ORF">ECRASSUSDP1_LOCUS1697</name>
</gene>
<accession>A0AAD1U2V1</accession>
<dbReference type="Proteomes" id="UP001295684">
    <property type="component" value="Unassembled WGS sequence"/>
</dbReference>